<reference evidence="1 2" key="1">
    <citation type="journal article" date="2015" name="Geomicrobiol. J.">
        <title>Caldisalinibacter kiritimatiensis gen. nov., sp. nov., a moderately thermohalophilic thiosulfate-reducing bacterium from a hypersaline microbial mat.</title>
        <authorList>
            <person name="Ben Hania W."/>
            <person name="Joseph M."/>
            <person name="Fiebig A."/>
            <person name="Bunk B."/>
            <person name="Klenk H.-P."/>
            <person name="Fardeau M.-L."/>
            <person name="Spring S."/>
        </authorList>
    </citation>
    <scope>NUCLEOTIDE SEQUENCE [LARGE SCALE GENOMIC DNA]</scope>
    <source>
        <strain evidence="1 2">L21-TH-D2</strain>
    </source>
</reference>
<dbReference type="EMBL" id="ARZA01000105">
    <property type="protein sequence ID" value="EOD00931.1"/>
    <property type="molecule type" value="Genomic_DNA"/>
</dbReference>
<dbReference type="AlphaFoldDB" id="R1CQI7"/>
<comment type="caution">
    <text evidence="1">The sequence shown here is derived from an EMBL/GenBank/DDBJ whole genome shotgun (WGS) entry which is preliminary data.</text>
</comment>
<dbReference type="Proteomes" id="UP000013378">
    <property type="component" value="Unassembled WGS sequence"/>
</dbReference>
<evidence type="ECO:0000313" key="1">
    <source>
        <dbReference type="EMBL" id="EOD00931.1"/>
    </source>
</evidence>
<protein>
    <submittedName>
        <fullName evidence="1">Uncharacterized protein</fullName>
    </submittedName>
</protein>
<evidence type="ECO:0000313" key="2">
    <source>
        <dbReference type="Proteomes" id="UP000013378"/>
    </source>
</evidence>
<gene>
    <name evidence="1" type="ORF">L21TH_1039</name>
</gene>
<dbReference type="STRING" id="1304284.L21TH_1039"/>
<dbReference type="OrthoDB" id="9973563at2"/>
<sequence>MNWRCKFCGFEIKDREDRRRIKIKEDKVYIIGICDNCLNYNILDTIPVNQMRNYITNKLYE</sequence>
<organism evidence="1 2">
    <name type="scientific">Caldisalinibacter kiritimatiensis</name>
    <dbReference type="NCBI Taxonomy" id="1304284"/>
    <lineage>
        <taxon>Bacteria</taxon>
        <taxon>Bacillati</taxon>
        <taxon>Bacillota</taxon>
        <taxon>Tissierellia</taxon>
        <taxon>Tissierellales</taxon>
        <taxon>Thermohalobacteraceae</taxon>
        <taxon>Caldisalinibacter</taxon>
    </lineage>
</organism>
<name>R1CQI7_9FIRM</name>
<dbReference type="RefSeq" id="WP_006311035.1">
    <property type="nucleotide sequence ID" value="NZ_ARZA01000105.1"/>
</dbReference>
<keyword evidence="2" id="KW-1185">Reference proteome</keyword>
<accession>R1CQI7</accession>
<proteinExistence type="predicted"/>